<dbReference type="GO" id="GO:0016592">
    <property type="term" value="C:mediator complex"/>
    <property type="evidence" value="ECO:0007669"/>
    <property type="project" value="InterPro"/>
</dbReference>
<feature type="region of interest" description="Disordered" evidence="6">
    <location>
        <begin position="80"/>
        <end position="123"/>
    </location>
</feature>
<dbReference type="Pfam" id="PF11571">
    <property type="entry name" value="Med27"/>
    <property type="match status" value="1"/>
</dbReference>
<gene>
    <name evidence="7" type="ORF">BDZ94DRAFT_1285657</name>
</gene>
<dbReference type="PANTHER" id="PTHR13130">
    <property type="entry name" value="34 KDA TRANSCRIPTIONAL CO-ACTIVATOR-RELATED"/>
    <property type="match status" value="1"/>
</dbReference>
<keyword evidence="8" id="KW-1185">Reference proteome</keyword>
<name>A0A9P5XTU9_9AGAR</name>
<dbReference type="Proteomes" id="UP000807353">
    <property type="component" value="Unassembled WGS sequence"/>
</dbReference>
<dbReference type="OrthoDB" id="10261040at2759"/>
<evidence type="ECO:0000313" key="8">
    <source>
        <dbReference type="Proteomes" id="UP000807353"/>
    </source>
</evidence>
<evidence type="ECO:0000256" key="3">
    <source>
        <dbReference type="ARBA" id="ARBA00023015"/>
    </source>
</evidence>
<evidence type="ECO:0000313" key="7">
    <source>
        <dbReference type="EMBL" id="KAF9456629.1"/>
    </source>
</evidence>
<keyword evidence="3" id="KW-0805">Transcription regulation</keyword>
<dbReference type="GO" id="GO:0006357">
    <property type="term" value="P:regulation of transcription by RNA polymerase II"/>
    <property type="evidence" value="ECO:0007669"/>
    <property type="project" value="TreeGrafter"/>
</dbReference>
<keyword evidence="4" id="KW-0804">Transcription</keyword>
<sequence length="284" mass="32622">MQTEESPHTSLTALQAHLHVLSDLYYRIPALRHIPPVLLKPSPISPTLREEFHKLRDVGDIIRSHPIQEALRVARDSLNLDSSQLNSNPRRENRKRRRLPSPDSPQPYVGIQRRSTSLFPPLEDDHDPLTKEALAEYVCQWNQDHKIAKTHLWRRTRDQEDGQLTTLRFIIPDVLMVYVTLALSTANAALVVETVTAFAPREKKFPHSQSDYIVYQTLSQQLARMVQSYPSVSVQSMLGVLCAYKGLFVDRCTVCERVLSTEGHIPPVVRIWREGQWWARHVGC</sequence>
<evidence type="ECO:0000256" key="2">
    <source>
        <dbReference type="ARBA" id="ARBA00008048"/>
    </source>
</evidence>
<protein>
    <recommendedName>
        <fullName evidence="9">Mediator complex subunit 27</fullName>
    </recommendedName>
</protein>
<organism evidence="7 8">
    <name type="scientific">Collybia nuda</name>
    <dbReference type="NCBI Taxonomy" id="64659"/>
    <lineage>
        <taxon>Eukaryota</taxon>
        <taxon>Fungi</taxon>
        <taxon>Dikarya</taxon>
        <taxon>Basidiomycota</taxon>
        <taxon>Agaricomycotina</taxon>
        <taxon>Agaricomycetes</taxon>
        <taxon>Agaricomycetidae</taxon>
        <taxon>Agaricales</taxon>
        <taxon>Tricholomatineae</taxon>
        <taxon>Clitocybaceae</taxon>
        <taxon>Collybia</taxon>
    </lineage>
</organism>
<evidence type="ECO:0008006" key="9">
    <source>
        <dbReference type="Google" id="ProtNLM"/>
    </source>
</evidence>
<evidence type="ECO:0000256" key="5">
    <source>
        <dbReference type="ARBA" id="ARBA00023242"/>
    </source>
</evidence>
<evidence type="ECO:0000256" key="6">
    <source>
        <dbReference type="SAM" id="MobiDB-lite"/>
    </source>
</evidence>
<proteinExistence type="inferred from homology"/>
<dbReference type="InterPro" id="IPR021627">
    <property type="entry name" value="Mediator_Med27"/>
</dbReference>
<accession>A0A9P5XTU9</accession>
<keyword evidence="5" id="KW-0539">Nucleus</keyword>
<dbReference type="PANTHER" id="PTHR13130:SF4">
    <property type="entry name" value="MEDIATOR OF RNA POLYMERASE II TRANSCRIPTION SUBUNIT 27"/>
    <property type="match status" value="1"/>
</dbReference>
<dbReference type="GO" id="GO:0003713">
    <property type="term" value="F:transcription coactivator activity"/>
    <property type="evidence" value="ECO:0007669"/>
    <property type="project" value="TreeGrafter"/>
</dbReference>
<reference evidence="7" key="1">
    <citation type="submission" date="2020-11" db="EMBL/GenBank/DDBJ databases">
        <authorList>
            <consortium name="DOE Joint Genome Institute"/>
            <person name="Ahrendt S."/>
            <person name="Riley R."/>
            <person name="Andreopoulos W."/>
            <person name="Labutti K."/>
            <person name="Pangilinan J."/>
            <person name="Ruiz-Duenas F.J."/>
            <person name="Barrasa J.M."/>
            <person name="Sanchez-Garcia M."/>
            <person name="Camarero S."/>
            <person name="Miyauchi S."/>
            <person name="Serrano A."/>
            <person name="Linde D."/>
            <person name="Babiker R."/>
            <person name="Drula E."/>
            <person name="Ayuso-Fernandez I."/>
            <person name="Pacheco R."/>
            <person name="Padilla G."/>
            <person name="Ferreira P."/>
            <person name="Barriuso J."/>
            <person name="Kellner H."/>
            <person name="Castanera R."/>
            <person name="Alfaro M."/>
            <person name="Ramirez L."/>
            <person name="Pisabarro A.G."/>
            <person name="Kuo A."/>
            <person name="Tritt A."/>
            <person name="Lipzen A."/>
            <person name="He G."/>
            <person name="Yan M."/>
            <person name="Ng V."/>
            <person name="Cullen D."/>
            <person name="Martin F."/>
            <person name="Rosso M.-N."/>
            <person name="Henrissat B."/>
            <person name="Hibbett D."/>
            <person name="Martinez A.T."/>
            <person name="Grigoriev I.V."/>
        </authorList>
    </citation>
    <scope>NUCLEOTIDE SEQUENCE</scope>
    <source>
        <strain evidence="7">CBS 247.69</strain>
    </source>
</reference>
<evidence type="ECO:0000256" key="4">
    <source>
        <dbReference type="ARBA" id="ARBA00023163"/>
    </source>
</evidence>
<comment type="subcellular location">
    <subcellularLocation>
        <location evidence="1">Nucleus</location>
    </subcellularLocation>
</comment>
<comment type="similarity">
    <text evidence="2">Belongs to the Mediator complex subunit 27 family.</text>
</comment>
<dbReference type="AlphaFoldDB" id="A0A9P5XTU9"/>
<evidence type="ECO:0000256" key="1">
    <source>
        <dbReference type="ARBA" id="ARBA00004123"/>
    </source>
</evidence>
<comment type="caution">
    <text evidence="7">The sequence shown here is derived from an EMBL/GenBank/DDBJ whole genome shotgun (WGS) entry which is preliminary data.</text>
</comment>
<dbReference type="EMBL" id="MU150412">
    <property type="protein sequence ID" value="KAF9456629.1"/>
    <property type="molecule type" value="Genomic_DNA"/>
</dbReference>